<accession>A0A173UZ62</accession>
<dbReference type="EMBL" id="CYXO01000016">
    <property type="protein sequence ID" value="CUN19650.1"/>
    <property type="molecule type" value="Genomic_DNA"/>
</dbReference>
<organism evidence="7 8">
    <name type="scientific">Dorea longicatena</name>
    <dbReference type="NCBI Taxonomy" id="88431"/>
    <lineage>
        <taxon>Bacteria</taxon>
        <taxon>Bacillati</taxon>
        <taxon>Bacillota</taxon>
        <taxon>Clostridia</taxon>
        <taxon>Lachnospirales</taxon>
        <taxon>Lachnospiraceae</taxon>
        <taxon>Dorea</taxon>
    </lineage>
</organism>
<reference evidence="7 8" key="1">
    <citation type="submission" date="2015-09" db="EMBL/GenBank/DDBJ databases">
        <authorList>
            <consortium name="Pathogen Informatics"/>
        </authorList>
    </citation>
    <scope>NUCLEOTIDE SEQUENCE [LARGE SCALE GENOMIC DNA]</scope>
    <source>
        <strain evidence="7 8">2789STDY5834961</strain>
    </source>
</reference>
<dbReference type="PANTHER" id="PTHR43255">
    <property type="entry name" value="IRON-SULFUR-BINDING OXIDOREDUCTASE FADF-RELATED-RELATED"/>
    <property type="match status" value="1"/>
</dbReference>
<evidence type="ECO:0000256" key="3">
    <source>
        <dbReference type="ARBA" id="ARBA00023002"/>
    </source>
</evidence>
<protein>
    <submittedName>
        <fullName evidence="7">Succinate dehydrogenase/fumarate reductase iron-sulfur subunit</fullName>
    </submittedName>
</protein>
<dbReference type="InterPro" id="IPR017900">
    <property type="entry name" value="4Fe4S_Fe_S_CS"/>
</dbReference>
<name>A0A173UZ62_9FIRM</name>
<dbReference type="RefSeq" id="WP_055214903.1">
    <property type="nucleotide sequence ID" value="NZ_CYXO01000016.1"/>
</dbReference>
<evidence type="ECO:0000259" key="6">
    <source>
        <dbReference type="PROSITE" id="PS51379"/>
    </source>
</evidence>
<evidence type="ECO:0000313" key="7">
    <source>
        <dbReference type="EMBL" id="CUN19650.1"/>
    </source>
</evidence>
<dbReference type="PANTHER" id="PTHR43255:SF1">
    <property type="entry name" value="IRON-SULFUR-BINDING OXIDOREDUCTASE FADF-RELATED"/>
    <property type="match status" value="1"/>
</dbReference>
<sequence length="324" mass="36923">MKNNNTVEACTHCHVCQNQCEFLKKYGIDIGDTEKLKELSYHCFLCGKCTEVCPENIDGREYILNLRREKVEKSGGTLEEKGYGMLLKEKKDYIYRNYRHAQGESILFPGCNFPSFYPKTTKRLVNELKKYGIGVAYDCCGKPIVELGMKEDEKRIIGQIQSELHKRKIKEVIMLCPNCYAYLKPRMEEVKVVSIYEKLEEFEIGKKNLFPAKVFLPCPDREKKELLGEIERYIEGKLIPIEEVQCCGLGGCAPVKEPELAKNMGAALKNSGGQKIYSYCASCAGNLNRNGSKNVTHILTEILETDEKADTGKSMMNRMKTKFI</sequence>
<dbReference type="InterPro" id="IPR017896">
    <property type="entry name" value="4Fe4S_Fe-S-bd"/>
</dbReference>
<keyword evidence="2" id="KW-0479">Metal-binding</keyword>
<feature type="domain" description="4Fe-4S ferredoxin-type" evidence="6">
    <location>
        <begin position="32"/>
        <end position="62"/>
    </location>
</feature>
<keyword evidence="3" id="KW-0560">Oxidoreductase</keyword>
<gene>
    <name evidence="7" type="ORF">ERS852573_02395</name>
</gene>
<evidence type="ECO:0000256" key="2">
    <source>
        <dbReference type="ARBA" id="ARBA00022723"/>
    </source>
</evidence>
<dbReference type="OrthoDB" id="5241828at2"/>
<dbReference type="SUPFAM" id="SSF46548">
    <property type="entry name" value="alpha-helical ferredoxin"/>
    <property type="match status" value="1"/>
</dbReference>
<keyword evidence="1" id="KW-0004">4Fe-4S</keyword>
<dbReference type="Proteomes" id="UP000095597">
    <property type="component" value="Unassembled WGS sequence"/>
</dbReference>
<evidence type="ECO:0000256" key="1">
    <source>
        <dbReference type="ARBA" id="ARBA00022485"/>
    </source>
</evidence>
<keyword evidence="4" id="KW-0408">Iron</keyword>
<dbReference type="InterPro" id="IPR051460">
    <property type="entry name" value="HdrC_iron-sulfur_subunit"/>
</dbReference>
<dbReference type="AlphaFoldDB" id="A0A173UZ62"/>
<keyword evidence="5" id="KW-0411">Iron-sulfur</keyword>
<dbReference type="GO" id="GO:0005886">
    <property type="term" value="C:plasma membrane"/>
    <property type="evidence" value="ECO:0007669"/>
    <property type="project" value="TreeGrafter"/>
</dbReference>
<dbReference type="GO" id="GO:0051539">
    <property type="term" value="F:4 iron, 4 sulfur cluster binding"/>
    <property type="evidence" value="ECO:0007669"/>
    <property type="project" value="UniProtKB-KW"/>
</dbReference>
<dbReference type="InterPro" id="IPR009051">
    <property type="entry name" value="Helical_ferredxn"/>
</dbReference>
<evidence type="ECO:0000313" key="8">
    <source>
        <dbReference type="Proteomes" id="UP000095597"/>
    </source>
</evidence>
<dbReference type="PROSITE" id="PS00198">
    <property type="entry name" value="4FE4S_FER_1"/>
    <property type="match status" value="1"/>
</dbReference>
<dbReference type="PROSITE" id="PS51379">
    <property type="entry name" value="4FE4S_FER_2"/>
    <property type="match status" value="1"/>
</dbReference>
<evidence type="ECO:0000256" key="4">
    <source>
        <dbReference type="ARBA" id="ARBA00023004"/>
    </source>
</evidence>
<dbReference type="InterPro" id="IPR004017">
    <property type="entry name" value="Cys_rich_dom"/>
</dbReference>
<proteinExistence type="predicted"/>
<dbReference type="GO" id="GO:0016491">
    <property type="term" value="F:oxidoreductase activity"/>
    <property type="evidence" value="ECO:0007669"/>
    <property type="project" value="UniProtKB-KW"/>
</dbReference>
<dbReference type="GO" id="GO:0046872">
    <property type="term" value="F:metal ion binding"/>
    <property type="evidence" value="ECO:0007669"/>
    <property type="project" value="UniProtKB-KW"/>
</dbReference>
<dbReference type="Pfam" id="PF02754">
    <property type="entry name" value="CCG"/>
    <property type="match status" value="2"/>
</dbReference>
<dbReference type="Gene3D" id="1.10.1060.10">
    <property type="entry name" value="Alpha-helical ferredoxin"/>
    <property type="match status" value="1"/>
</dbReference>
<evidence type="ECO:0000256" key="5">
    <source>
        <dbReference type="ARBA" id="ARBA00023014"/>
    </source>
</evidence>